<dbReference type="InterPro" id="IPR032697">
    <property type="entry name" value="SQ_cyclase_N"/>
</dbReference>
<feature type="region of interest" description="Disordered" evidence="6">
    <location>
        <begin position="1"/>
        <end position="41"/>
    </location>
</feature>
<comment type="similarity">
    <text evidence="2">Belongs to the terpene cyclase/mutase family.</text>
</comment>
<dbReference type="Pfam" id="PF13243">
    <property type="entry name" value="SQHop_cyclase_C"/>
    <property type="match status" value="1"/>
</dbReference>
<evidence type="ECO:0000256" key="4">
    <source>
        <dbReference type="ARBA" id="ARBA00022737"/>
    </source>
</evidence>
<dbReference type="SUPFAM" id="SSF48239">
    <property type="entry name" value="Terpenoid cyclases/Protein prenyltransferases"/>
    <property type="match status" value="2"/>
</dbReference>
<evidence type="ECO:0000259" key="8">
    <source>
        <dbReference type="Pfam" id="PF13249"/>
    </source>
</evidence>
<keyword evidence="10" id="KW-1185">Reference proteome</keyword>
<evidence type="ECO:0000259" key="7">
    <source>
        <dbReference type="Pfam" id="PF13243"/>
    </source>
</evidence>
<proteinExistence type="inferred from homology"/>
<evidence type="ECO:0000313" key="9">
    <source>
        <dbReference type="EMBL" id="UNM12601.1"/>
    </source>
</evidence>
<dbReference type="InterPro" id="IPR032696">
    <property type="entry name" value="SQ_cyclase_C"/>
</dbReference>
<dbReference type="PANTHER" id="PTHR11764:SF20">
    <property type="entry name" value="LANOSTEROL SYNTHASE"/>
    <property type="match status" value="1"/>
</dbReference>
<dbReference type="EC" id="5.4.99.17" evidence="9"/>
<dbReference type="RefSeq" id="WP_242331211.1">
    <property type="nucleotide sequence ID" value="NZ_CP071872.1"/>
</dbReference>
<keyword evidence="3" id="KW-0479">Metal-binding</keyword>
<dbReference type="NCBIfam" id="TIGR01787">
    <property type="entry name" value="squalene_cyclas"/>
    <property type="match status" value="1"/>
</dbReference>
<keyword evidence="4" id="KW-0677">Repeat</keyword>
<dbReference type="SFLD" id="SFLDG01016">
    <property type="entry name" value="Prenyltransferase_Like_2"/>
    <property type="match status" value="1"/>
</dbReference>
<evidence type="ECO:0000256" key="5">
    <source>
        <dbReference type="ARBA" id="ARBA00023235"/>
    </source>
</evidence>
<evidence type="ECO:0000256" key="1">
    <source>
        <dbReference type="ARBA" id="ARBA00004999"/>
    </source>
</evidence>
<dbReference type="Gene3D" id="1.50.10.20">
    <property type="match status" value="2"/>
</dbReference>
<evidence type="ECO:0000256" key="6">
    <source>
        <dbReference type="SAM" id="MobiDB-lite"/>
    </source>
</evidence>
<evidence type="ECO:0000313" key="10">
    <source>
        <dbReference type="Proteomes" id="UP000828924"/>
    </source>
</evidence>
<dbReference type="CDD" id="cd02892">
    <property type="entry name" value="SQCY_1"/>
    <property type="match status" value="1"/>
</dbReference>
<dbReference type="GO" id="GO:0051007">
    <property type="term" value="F:squalene-hopene cyclase activity"/>
    <property type="evidence" value="ECO:0007669"/>
    <property type="project" value="UniProtKB-EC"/>
</dbReference>
<gene>
    <name evidence="9" type="primary">shc</name>
    <name evidence="9" type="ORF">J4032_14655</name>
</gene>
<comment type="pathway">
    <text evidence="1">Secondary metabolite biosynthesis; hopanoid biosynthesis.</text>
</comment>
<dbReference type="InterPro" id="IPR008930">
    <property type="entry name" value="Terpenoid_cyclase/PrenylTrfase"/>
</dbReference>
<feature type="domain" description="Squalene cyclase N-terminal" evidence="8">
    <location>
        <begin position="45"/>
        <end position="329"/>
    </location>
</feature>
<organism evidence="9 10">
    <name type="scientific">Streptomyces formicae</name>
    <dbReference type="NCBI Taxonomy" id="1616117"/>
    <lineage>
        <taxon>Bacteria</taxon>
        <taxon>Bacillati</taxon>
        <taxon>Actinomycetota</taxon>
        <taxon>Actinomycetes</taxon>
        <taxon>Kitasatosporales</taxon>
        <taxon>Streptomycetaceae</taxon>
        <taxon>Streptomyces</taxon>
    </lineage>
</organism>
<keyword evidence="5 9" id="KW-0413">Isomerase</keyword>
<sequence>MTATTDGSTGAPGPRAAAASEPTDTPPAAPPPGGDISSAAARAAQRSVEYLLSRQDPQGWWKGDLETNVTMDAEDLLLRQFLGTLDEKTSHAAALFIRGEQRDDGTWATFYGGPGELSTTIEAYVALRLAGDRPDDPHMSRAADWIRAQGGIAASRVFTRIWLALFGWWKWEDLPELPPELIYLPLWFPLNIYDFGCWARQTIVPLTIVSAKRPVRPAPFALDELHTDARNPSPPRPLAPARSWDGVFQRLDRMLHRYHQVAPRRLRRAAMNSAARWIVERQENDGCWGGIQPPAVYSVIALHLLGYDLQHPVMRAGLESLDRFTVWRDDGARMIEACQSPVWDTCLATIALADAGLPADHPALVRAADWMLGEEIVKRGDWAVRKPGLPPGGWAFEFHNDNYPDIDDTAEVILALRRVDHPDPAAVEGAIARAGNWTLGMQSKNGAWGAFDADNTSAFPNRLPFCDFGEVIDPPSADVTAHVVEMLAHEGRAHHPRTRRGIEWLLAEQEPSGAWFGRWGVNYVYGTGSVVPALTAAGLPTAHPAIRRAVRWLESVQNDDGGWGEDLRSYRDPATMGQGASTASQTAWALLALLAAGERSGKAVERGVAFLAETQREDGSWDEPHFTGTGFPWDFSINYHLYRQVFPLTALGRYVNGEPFSGKGS</sequence>
<reference evidence="9 10" key="1">
    <citation type="submission" date="2021-03" db="EMBL/GenBank/DDBJ databases">
        <title>Complete genome of Streptomyces formicae strain 1H-GS9 (DSM 100524).</title>
        <authorList>
            <person name="Atanasov K.E."/>
            <person name="Altabella T."/>
            <person name="Ferrer A."/>
        </authorList>
    </citation>
    <scope>NUCLEOTIDE SEQUENCE [LARGE SCALE GENOMIC DNA]</scope>
    <source>
        <strain evidence="9 10">1H-GS9</strain>
    </source>
</reference>
<dbReference type="PANTHER" id="PTHR11764">
    <property type="entry name" value="TERPENE CYCLASE/MUTASE FAMILY MEMBER"/>
    <property type="match status" value="1"/>
</dbReference>
<dbReference type="NCBIfam" id="TIGR01507">
    <property type="entry name" value="hopene_cyclase"/>
    <property type="match status" value="1"/>
</dbReference>
<feature type="domain" description="Squalene cyclase C-terminal" evidence="7">
    <location>
        <begin position="340"/>
        <end position="655"/>
    </location>
</feature>
<dbReference type="Pfam" id="PF13249">
    <property type="entry name" value="SQHop_cyclase_N"/>
    <property type="match status" value="1"/>
</dbReference>
<name>A0ABY3WJ49_9ACTN</name>
<evidence type="ECO:0000256" key="3">
    <source>
        <dbReference type="ARBA" id="ARBA00022723"/>
    </source>
</evidence>
<protein>
    <submittedName>
        <fullName evidence="9">Squalene--hopene cyclase</fullName>
        <ecNumber evidence="9">5.4.99.17</ecNumber>
    </submittedName>
</protein>
<evidence type="ECO:0000256" key="2">
    <source>
        <dbReference type="ARBA" id="ARBA00009755"/>
    </source>
</evidence>
<dbReference type="InterPro" id="IPR018333">
    <property type="entry name" value="Squalene_cyclase"/>
</dbReference>
<feature type="compositionally biased region" description="Pro residues" evidence="6">
    <location>
        <begin position="24"/>
        <end position="33"/>
    </location>
</feature>
<dbReference type="InterPro" id="IPR006400">
    <property type="entry name" value="Hopene-cyclase"/>
</dbReference>
<dbReference type="EMBL" id="CP071872">
    <property type="protein sequence ID" value="UNM12601.1"/>
    <property type="molecule type" value="Genomic_DNA"/>
</dbReference>
<accession>A0ABY3WJ49</accession>
<dbReference type="Proteomes" id="UP000828924">
    <property type="component" value="Chromosome"/>
</dbReference>